<dbReference type="PANTHER" id="PTHR11080:SF2">
    <property type="entry name" value="LD05707P"/>
    <property type="match status" value="1"/>
</dbReference>
<evidence type="ECO:0000256" key="1">
    <source>
        <dbReference type="ARBA" id="ARBA00006336"/>
    </source>
</evidence>
<reference evidence="9 10" key="1">
    <citation type="submission" date="2018-08" db="EMBL/GenBank/DDBJ databases">
        <title>Sequencing the genomes of 1000 actinobacteria strains.</title>
        <authorList>
            <person name="Klenk H.-P."/>
        </authorList>
    </citation>
    <scope>NUCLEOTIDE SEQUENCE [LARGE SCALE GENOMIC DNA]</scope>
    <source>
        <strain evidence="9 10">DSM 22891</strain>
    </source>
</reference>
<dbReference type="Gene3D" id="3.40.50.850">
    <property type="entry name" value="Isochorismatase-like"/>
    <property type="match status" value="1"/>
</dbReference>
<dbReference type="InterPro" id="IPR052347">
    <property type="entry name" value="Isochorismatase_Nicotinamidase"/>
</dbReference>
<keyword evidence="3" id="KW-0479">Metal-binding</keyword>
<dbReference type="EC" id="3.5.1.19" evidence="6"/>
<dbReference type="OrthoDB" id="9791276at2"/>
<evidence type="ECO:0000313" key="9">
    <source>
        <dbReference type="EMBL" id="REF37643.1"/>
    </source>
</evidence>
<evidence type="ECO:0000256" key="6">
    <source>
        <dbReference type="ARBA" id="ARBA00039017"/>
    </source>
</evidence>
<evidence type="ECO:0000256" key="2">
    <source>
        <dbReference type="ARBA" id="ARBA00022642"/>
    </source>
</evidence>
<organism evidence="9 10">
    <name type="scientific">Thermasporomyces composti</name>
    <dbReference type="NCBI Taxonomy" id="696763"/>
    <lineage>
        <taxon>Bacteria</taxon>
        <taxon>Bacillati</taxon>
        <taxon>Actinomycetota</taxon>
        <taxon>Actinomycetes</taxon>
        <taxon>Propionibacteriales</taxon>
        <taxon>Nocardioidaceae</taxon>
        <taxon>Thermasporomyces</taxon>
    </lineage>
</organism>
<dbReference type="Proteomes" id="UP000256485">
    <property type="component" value="Unassembled WGS sequence"/>
</dbReference>
<feature type="domain" description="Isochorismatase-like" evidence="8">
    <location>
        <begin position="4"/>
        <end position="192"/>
    </location>
</feature>
<dbReference type="CDD" id="cd01011">
    <property type="entry name" value="nicotinamidase"/>
    <property type="match status" value="1"/>
</dbReference>
<comment type="caution">
    <text evidence="9">The sequence shown here is derived from an EMBL/GenBank/DDBJ whole genome shotgun (WGS) entry which is preliminary data.</text>
</comment>
<accession>A0A3D9VAB2</accession>
<keyword evidence="10" id="KW-1185">Reference proteome</keyword>
<dbReference type="InterPro" id="IPR036380">
    <property type="entry name" value="Isochorismatase-like_sf"/>
</dbReference>
<dbReference type="AlphaFoldDB" id="A0A3D9VAB2"/>
<dbReference type="Pfam" id="PF00857">
    <property type="entry name" value="Isochorismatase"/>
    <property type="match status" value="1"/>
</dbReference>
<name>A0A3D9VAB2_THECX</name>
<dbReference type="RefSeq" id="WP_115851069.1">
    <property type="nucleotide sequence ID" value="NZ_QTUC01000001.1"/>
</dbReference>
<proteinExistence type="inferred from homology"/>
<evidence type="ECO:0000256" key="7">
    <source>
        <dbReference type="ARBA" id="ARBA00043224"/>
    </source>
</evidence>
<keyword evidence="2" id="KW-0662">Pyridine nucleotide biosynthesis</keyword>
<gene>
    <name evidence="9" type="ORF">DFJ64_3089</name>
</gene>
<dbReference type="InterPro" id="IPR000868">
    <property type="entry name" value="Isochorismatase-like_dom"/>
</dbReference>
<evidence type="ECO:0000259" key="8">
    <source>
        <dbReference type="Pfam" id="PF00857"/>
    </source>
</evidence>
<evidence type="ECO:0000256" key="5">
    <source>
        <dbReference type="ARBA" id="ARBA00037900"/>
    </source>
</evidence>
<evidence type="ECO:0000256" key="4">
    <source>
        <dbReference type="ARBA" id="ARBA00022801"/>
    </source>
</evidence>
<keyword evidence="4" id="KW-0378">Hydrolase</keyword>
<sequence length="202" mass="22375">MTRALIVADVQNDFCEGGSLPVRGGAEVAFRIGELLRAWQRADERDRTYDYVVATRDHHIDPGEHFSDHPDYINTWPPHCVKGTEGAGFHPNLDPQPFAAIFDKGEYEAAYSGFEGTTADGTTLTEWLRSHGVSHVDIVGLTTDHCVRHTAIDAVKQGFQTRVLLDLTAGVRRDTTEVALRTMREAGCELVGTPIVREMQRG</sequence>
<dbReference type="PANTHER" id="PTHR11080">
    <property type="entry name" value="PYRAZINAMIDASE/NICOTINAMIDASE"/>
    <property type="match status" value="1"/>
</dbReference>
<dbReference type="GO" id="GO:0008936">
    <property type="term" value="F:nicotinamidase activity"/>
    <property type="evidence" value="ECO:0007669"/>
    <property type="project" value="UniProtKB-EC"/>
</dbReference>
<comment type="similarity">
    <text evidence="1">Belongs to the isochorismatase family.</text>
</comment>
<dbReference type="GO" id="GO:0046872">
    <property type="term" value="F:metal ion binding"/>
    <property type="evidence" value="ECO:0007669"/>
    <property type="project" value="UniProtKB-KW"/>
</dbReference>
<protein>
    <recommendedName>
        <fullName evidence="6">nicotinamidase</fullName>
        <ecNumber evidence="6">3.5.1.19</ecNumber>
    </recommendedName>
    <alternativeName>
        <fullName evidence="7">Nicotinamide deamidase</fullName>
    </alternativeName>
</protein>
<comment type="pathway">
    <text evidence="5">Cofactor biosynthesis; nicotinate biosynthesis; nicotinate from nicotinamide: step 1/1.</text>
</comment>
<evidence type="ECO:0000313" key="10">
    <source>
        <dbReference type="Proteomes" id="UP000256485"/>
    </source>
</evidence>
<dbReference type="GO" id="GO:0019363">
    <property type="term" value="P:pyridine nucleotide biosynthetic process"/>
    <property type="evidence" value="ECO:0007669"/>
    <property type="project" value="UniProtKB-KW"/>
</dbReference>
<dbReference type="EMBL" id="QTUC01000001">
    <property type="protein sequence ID" value="REF37643.1"/>
    <property type="molecule type" value="Genomic_DNA"/>
</dbReference>
<evidence type="ECO:0000256" key="3">
    <source>
        <dbReference type="ARBA" id="ARBA00022723"/>
    </source>
</evidence>
<dbReference type="SUPFAM" id="SSF52499">
    <property type="entry name" value="Isochorismatase-like hydrolases"/>
    <property type="match status" value="1"/>
</dbReference>